<dbReference type="PANTHER" id="PTHR37981:SF1">
    <property type="entry name" value="SGNH HYDROLASE-TYPE ESTERASE DOMAIN-CONTAINING PROTEIN"/>
    <property type="match status" value="1"/>
</dbReference>
<accession>A0A255Z333</accession>
<dbReference type="Gene3D" id="3.40.50.1110">
    <property type="entry name" value="SGNH hydrolase"/>
    <property type="match status" value="1"/>
</dbReference>
<dbReference type="InterPro" id="IPR036514">
    <property type="entry name" value="SGNH_hydro_sf"/>
</dbReference>
<dbReference type="SUPFAM" id="SSF52266">
    <property type="entry name" value="SGNH hydrolase"/>
    <property type="match status" value="1"/>
</dbReference>
<name>A0A255Z333_9PROT</name>
<dbReference type="InterPro" id="IPR013830">
    <property type="entry name" value="SGNH_hydro"/>
</dbReference>
<dbReference type="GO" id="GO:0004806">
    <property type="term" value="F:triacylglycerol lipase activity"/>
    <property type="evidence" value="ECO:0007669"/>
    <property type="project" value="TreeGrafter"/>
</dbReference>
<dbReference type="CDD" id="cd01823">
    <property type="entry name" value="SEST_like"/>
    <property type="match status" value="1"/>
</dbReference>
<reference evidence="4 5" key="1">
    <citation type="submission" date="2017-07" db="EMBL/GenBank/DDBJ databases">
        <title>Niveispirillum cyanobacteriorum sp. nov., isolated from cyanobacterial aggregates in a eutrophic lake.</title>
        <authorList>
            <person name="Cai H."/>
        </authorList>
    </citation>
    <scope>NUCLEOTIDE SEQUENCE [LARGE SCALE GENOMIC DNA]</scope>
    <source>
        <strain evidence="5">TH1-14</strain>
    </source>
</reference>
<feature type="disulfide bond" evidence="2">
    <location>
        <begin position="216"/>
        <end position="264"/>
    </location>
</feature>
<proteinExistence type="predicted"/>
<dbReference type="OrthoDB" id="5503950at2"/>
<evidence type="ECO:0000313" key="4">
    <source>
        <dbReference type="EMBL" id="OYQ35334.1"/>
    </source>
</evidence>
<feature type="disulfide bond" evidence="2">
    <location>
        <begin position="153"/>
        <end position="167"/>
    </location>
</feature>
<dbReference type="GO" id="GO:0019433">
    <property type="term" value="P:triglyceride catabolic process"/>
    <property type="evidence" value="ECO:0007669"/>
    <property type="project" value="TreeGrafter"/>
</dbReference>
<feature type="domain" description="SGNH hydrolase-type esterase" evidence="3">
    <location>
        <begin position="58"/>
        <end position="290"/>
    </location>
</feature>
<keyword evidence="5" id="KW-1185">Reference proteome</keyword>
<evidence type="ECO:0000259" key="3">
    <source>
        <dbReference type="Pfam" id="PF13472"/>
    </source>
</evidence>
<organism evidence="4 5">
    <name type="scientific">Niveispirillum lacus</name>
    <dbReference type="NCBI Taxonomy" id="1981099"/>
    <lineage>
        <taxon>Bacteria</taxon>
        <taxon>Pseudomonadati</taxon>
        <taxon>Pseudomonadota</taxon>
        <taxon>Alphaproteobacteria</taxon>
        <taxon>Rhodospirillales</taxon>
        <taxon>Azospirillaceae</taxon>
        <taxon>Niveispirillum</taxon>
    </lineage>
</organism>
<feature type="active site" evidence="1">
    <location>
        <position position="283"/>
    </location>
</feature>
<dbReference type="Pfam" id="PF13472">
    <property type="entry name" value="Lipase_GDSL_2"/>
    <property type="match status" value="1"/>
</dbReference>
<feature type="disulfide bond" evidence="2">
    <location>
        <begin position="80"/>
        <end position="104"/>
    </location>
</feature>
<evidence type="ECO:0000256" key="2">
    <source>
        <dbReference type="PIRSR" id="PIRSR637460-2"/>
    </source>
</evidence>
<sequence length="302" mass="31068">MGGPVPWFGNRPGVWQGGGGFSSVVAAMRLLCLALLSSLLTACAGGQQSLPPGASYVAMGSSFAAGPGLLPYVPGAPARCARSSRNYAQQLAVKRGLALVDVTCSGAATGAVLDGWNELPAQMTAIGTDTRLVTITIGGNDVAYIGNMIAASCQILAAGAGQGMDKCRAPAWPTEDGFQRLDTSLRRVAAEIRSRAPEAIVVFVDYAAILPPIGTCAATPLSAESAERLRDIDRRLRGLTAAAAEASGTFLLKVSDLSRDHGACSTVSWMTGYPAPPGVAPYHPNLAGMTAVAEALDRLLPR</sequence>
<comment type="caution">
    <text evidence="4">The sequence shown here is derived from an EMBL/GenBank/DDBJ whole genome shotgun (WGS) entry which is preliminary data.</text>
</comment>
<evidence type="ECO:0000313" key="5">
    <source>
        <dbReference type="Proteomes" id="UP000216998"/>
    </source>
</evidence>
<keyword evidence="2" id="KW-1015">Disulfide bond</keyword>
<dbReference type="PANTHER" id="PTHR37981">
    <property type="entry name" value="LIPASE 2"/>
    <property type="match status" value="1"/>
</dbReference>
<evidence type="ECO:0000256" key="1">
    <source>
        <dbReference type="PIRSR" id="PIRSR637460-1"/>
    </source>
</evidence>
<dbReference type="AlphaFoldDB" id="A0A255Z333"/>
<dbReference type="Proteomes" id="UP000216998">
    <property type="component" value="Unassembled WGS sequence"/>
</dbReference>
<gene>
    <name evidence="4" type="ORF">CHU95_08985</name>
</gene>
<dbReference type="InterPro" id="IPR037460">
    <property type="entry name" value="SEST-like"/>
</dbReference>
<feature type="active site" description="Nucleophile" evidence="1">
    <location>
        <position position="62"/>
    </location>
</feature>
<dbReference type="EMBL" id="NOXU01000026">
    <property type="protein sequence ID" value="OYQ35334.1"/>
    <property type="molecule type" value="Genomic_DNA"/>
</dbReference>
<protein>
    <recommendedName>
        <fullName evidence="3">SGNH hydrolase-type esterase domain-containing protein</fullName>
    </recommendedName>
</protein>